<evidence type="ECO:0000256" key="3">
    <source>
        <dbReference type="SAM" id="Coils"/>
    </source>
</evidence>
<dbReference type="OrthoDB" id="6414146at2759"/>
<dbReference type="GO" id="GO:0000175">
    <property type="term" value="F:3'-5'-RNA exonuclease activity"/>
    <property type="evidence" value="ECO:0007669"/>
    <property type="project" value="InterPro"/>
</dbReference>
<name>A0A6J8BL64_MYTCO</name>
<organism evidence="4 5">
    <name type="scientific">Mytilus coruscus</name>
    <name type="common">Sea mussel</name>
    <dbReference type="NCBI Taxonomy" id="42192"/>
    <lineage>
        <taxon>Eukaryota</taxon>
        <taxon>Metazoa</taxon>
        <taxon>Spiralia</taxon>
        <taxon>Lophotrochozoa</taxon>
        <taxon>Mollusca</taxon>
        <taxon>Bivalvia</taxon>
        <taxon>Autobranchia</taxon>
        <taxon>Pteriomorphia</taxon>
        <taxon>Mytilida</taxon>
        <taxon>Mytiloidea</taxon>
        <taxon>Mytilidae</taxon>
        <taxon>Mytilinae</taxon>
        <taxon>Mytilus</taxon>
    </lineage>
</organism>
<keyword evidence="2" id="KW-0378">Hydrolase</keyword>
<dbReference type="InterPro" id="IPR022894">
    <property type="entry name" value="Oligoribonuclease"/>
</dbReference>
<feature type="coiled-coil region" evidence="3">
    <location>
        <begin position="1"/>
        <end position="28"/>
    </location>
</feature>
<evidence type="ECO:0000256" key="1">
    <source>
        <dbReference type="ARBA" id="ARBA00009467"/>
    </source>
</evidence>
<dbReference type="PANTHER" id="PTHR11046:SF25">
    <property type="match status" value="1"/>
</dbReference>
<gene>
    <name evidence="4" type="ORF">MCOR_19253</name>
</gene>
<dbReference type="AlphaFoldDB" id="A0A6J8BL64"/>
<evidence type="ECO:0000313" key="4">
    <source>
        <dbReference type="EMBL" id="CAC5383514.1"/>
    </source>
</evidence>
<evidence type="ECO:0000256" key="2">
    <source>
        <dbReference type="ARBA" id="ARBA00022722"/>
    </source>
</evidence>
<reference evidence="4 5" key="1">
    <citation type="submission" date="2020-06" db="EMBL/GenBank/DDBJ databases">
        <authorList>
            <person name="Li R."/>
            <person name="Bekaert M."/>
        </authorList>
    </citation>
    <scope>NUCLEOTIDE SEQUENCE [LARGE SCALE GENOMIC DNA]</scope>
    <source>
        <strain evidence="5">wild</strain>
    </source>
</reference>
<dbReference type="Proteomes" id="UP000507470">
    <property type="component" value="Unassembled WGS sequence"/>
</dbReference>
<dbReference type="Gene3D" id="2.120.10.30">
    <property type="entry name" value="TolB, C-terminal domain"/>
    <property type="match status" value="2"/>
</dbReference>
<dbReference type="EMBL" id="CACVKT020003400">
    <property type="protein sequence ID" value="CAC5383514.1"/>
    <property type="molecule type" value="Genomic_DNA"/>
</dbReference>
<accession>A0A6J8BL64</accession>
<dbReference type="InterPro" id="IPR042567">
    <property type="entry name" value="SPIN/Ssty_sf"/>
</dbReference>
<protein>
    <submittedName>
        <fullName evidence="4">Uncharacterized protein</fullName>
    </submittedName>
</protein>
<dbReference type="InterPro" id="IPR011042">
    <property type="entry name" value="6-blade_b-propeller_TolB-like"/>
</dbReference>
<evidence type="ECO:0000313" key="5">
    <source>
        <dbReference type="Proteomes" id="UP000507470"/>
    </source>
</evidence>
<keyword evidence="2" id="KW-0540">Nuclease</keyword>
<dbReference type="SUPFAM" id="SSF101898">
    <property type="entry name" value="NHL repeat"/>
    <property type="match status" value="1"/>
</dbReference>
<keyword evidence="3" id="KW-0175">Coiled coil</keyword>
<dbReference type="SUPFAM" id="SSF63825">
    <property type="entry name" value="YWTD domain"/>
    <property type="match status" value="1"/>
</dbReference>
<proteinExistence type="inferred from homology"/>
<dbReference type="PANTHER" id="PTHR11046">
    <property type="entry name" value="OLIGORIBONUCLEASE, MITOCHONDRIAL"/>
    <property type="match status" value="1"/>
</dbReference>
<dbReference type="Gene3D" id="2.80.10.70">
    <property type="entry name" value="Spindlin/Ssty"/>
    <property type="match status" value="1"/>
</dbReference>
<comment type="similarity">
    <text evidence="1">Belongs to the SPIN/STSY family.</text>
</comment>
<sequence>MSNAKSALQEKETELNKDRKLNEELKECHTSIDYLESLLQDTPELILYDEDLKKFNTKTIECVINPSDLKVPIEKIYPVIKQVTDIRDETRKYGKTLQTLQTYIVTDDNNTSYVLGLREMLDKSSKSCLDTFKEILKDITDHCYEQEKDNEKHAGYKLLCHLKNTMSDRASTEKSFNVLLENFRREILPLIIEDWNKLDVTEQALCSKIEQLFLWITFNGWNSRYTVHGTNNGLLRAVSLDIKEDLYLAGCKSFGLISKLITGPLWRLLESPGHILEINKFYKQVIDFLVKGVSDTELAVKFCNGTESPFDTDISTDDKLLQDLVKENTDVDAIVVPMVQNLFQAIHELLSRLVIDHLPGGTFWEPEEYTLLSSNSALKHNRLPEFVFGQLDQLLRYRPNATVLTNESFIMYSHNKIRHWLASLDEFEKKKTNHRKHEGRKRTKTVIQIKTLIKDTLKEPTHENATQGRPLLVGKTIKHSFSDGNIYDGYVISIVPGFSMWYNVKYEMDDAIYAFNLVDDMEKENTTTTAESFTQAQTPVKYNLPVSVTLRQQFNIKKSENEIQTIYSSIKIGNTLVFTEYDNNQLIICNVDGTDMHHIPLSFAPWYIIEIDTNTVAVSCTHDSTILIINISNSSVTSTINTSDFCDGISYNDNNLYVVIDNSIVHVMDLIGKVIRTIPVPSESILDITVDRDRLVCMDWSSIYCCLLDGKVIWKFEKDNIQDLRSITTDCEGNVYVTSVYSNTVVVISDDGKHFKEILTKSNGLDEPYGIYFDKRENFLLVCNLNDENTTTTAESFTQAQTPVKYNLPVSVTLRQQFNIKKSENEIQTIYSSIKIGNTLVFTEYDNNQLIICNVDGTDMHHIPLSFAPCSVTSTINTSDFCDGISYNDNNLYVVIDNSIVHVMDLTGKVIRTIPVPSESILDITVDRDRLVCMDWSSIYCCLLDGKVIWKFEKDNIQDLRSITTDCEGNVYVTSVYSNTVVVISDDGKHFKEILTKSNGLDEPYGIYFDKRENFLLVCNLNDGKGFLFDVKNNINKHE</sequence>
<dbReference type="Pfam" id="PF02513">
    <property type="entry name" value="Spin-Ssty"/>
    <property type="match status" value="1"/>
</dbReference>
<keyword evidence="5" id="KW-1185">Reference proteome</keyword>
<dbReference type="GO" id="GO:0007276">
    <property type="term" value="P:gamete generation"/>
    <property type="evidence" value="ECO:0007669"/>
    <property type="project" value="InterPro"/>
</dbReference>
<dbReference type="InterPro" id="IPR003671">
    <property type="entry name" value="SPIN/Ssty"/>
</dbReference>